<protein>
    <submittedName>
        <fullName evidence="1">Uncharacterized protein</fullName>
    </submittedName>
</protein>
<evidence type="ECO:0000313" key="2">
    <source>
        <dbReference type="Proteomes" id="UP000030755"/>
    </source>
</evidence>
<dbReference type="Proteomes" id="UP000030755">
    <property type="component" value="Unassembled WGS sequence"/>
</dbReference>
<evidence type="ECO:0000313" key="1">
    <source>
        <dbReference type="EMBL" id="EPZ36711.1"/>
    </source>
</evidence>
<reference evidence="1 2" key="1">
    <citation type="journal article" date="2013" name="Curr. Biol.">
        <title>Shared signatures of parasitism and phylogenomics unite Cryptomycota and microsporidia.</title>
        <authorList>
            <person name="James T.Y."/>
            <person name="Pelin A."/>
            <person name="Bonen L."/>
            <person name="Ahrendt S."/>
            <person name="Sain D."/>
            <person name="Corradi N."/>
            <person name="Stajich J.E."/>
        </authorList>
    </citation>
    <scope>NUCLEOTIDE SEQUENCE [LARGE SCALE GENOMIC DNA]</scope>
    <source>
        <strain evidence="1 2">CSF55</strain>
    </source>
</reference>
<accession>A0A075B4X0</accession>
<dbReference type="EMBL" id="KE560476">
    <property type="protein sequence ID" value="EPZ36711.1"/>
    <property type="molecule type" value="Genomic_DNA"/>
</dbReference>
<organism evidence="1 2">
    <name type="scientific">Rozella allomycis (strain CSF55)</name>
    <dbReference type="NCBI Taxonomy" id="988480"/>
    <lineage>
        <taxon>Eukaryota</taxon>
        <taxon>Fungi</taxon>
        <taxon>Fungi incertae sedis</taxon>
        <taxon>Cryptomycota</taxon>
        <taxon>Cryptomycota incertae sedis</taxon>
        <taxon>Rozella</taxon>
    </lineage>
</organism>
<dbReference type="HOGENOM" id="CLU_2962153_0_0_1"/>
<name>A0A075B4X0_ROZAC</name>
<sequence length="59" mass="6817">MNTYKYVMYIPLTKMQAETKLQEKLLLINGLIKEVNSWLSPRGRRGTILAHSSGFAYIE</sequence>
<dbReference type="AlphaFoldDB" id="A0A075B4X0"/>
<gene>
    <name evidence="1" type="ORF">O9G_005081</name>
</gene>
<proteinExistence type="predicted"/>
<keyword evidence="2" id="KW-1185">Reference proteome</keyword>